<dbReference type="Pfam" id="PF04476">
    <property type="entry name" value="4HFCP_synth"/>
    <property type="match status" value="1"/>
</dbReference>
<dbReference type="EMBL" id="CP036276">
    <property type="protein sequence ID" value="QDU45352.1"/>
    <property type="molecule type" value="Genomic_DNA"/>
</dbReference>
<dbReference type="GO" id="GO:0016829">
    <property type="term" value="F:lyase activity"/>
    <property type="evidence" value="ECO:0007669"/>
    <property type="project" value="UniProtKB-KW"/>
</dbReference>
<dbReference type="SUPFAM" id="SSF51391">
    <property type="entry name" value="Thiamin phosphate synthase"/>
    <property type="match status" value="1"/>
</dbReference>
<dbReference type="KEGG" id="sdyn:Mal52_38460"/>
<name>A0A517ZS76_9PLAN</name>
<evidence type="ECO:0000256" key="6">
    <source>
        <dbReference type="ARBA" id="ARBA00047628"/>
    </source>
</evidence>
<sequence>MPPQLLVSVRNGIEAEAALQGGCDILDIKEPARGSLGMADMAAISAVAEVVGQQPDDVALSAALGETTDWYAAAPPALPAGINYAKLGTAGLRPDLDWQQRWSEVRRQFDLAADRDIAWIAVAYIDWELANSPPPLEIVAAATEAGCAGVLFDTFAKTGRGLFDWLSETQLRGLVNDIHAAGQLVAVAGQITAENVPALIDFAPDIIAIRSAACAGGQRTNAIEAEAIRHFKTAMHNAAISH</sequence>
<evidence type="ECO:0000256" key="7">
    <source>
        <dbReference type="PIRSR" id="PIRSR015957-1"/>
    </source>
</evidence>
<evidence type="ECO:0000313" key="8">
    <source>
        <dbReference type="EMBL" id="QDU45352.1"/>
    </source>
</evidence>
<dbReference type="InterPro" id="IPR036206">
    <property type="entry name" value="ThiamineP_synth_sf"/>
</dbReference>
<evidence type="ECO:0000313" key="9">
    <source>
        <dbReference type="Proteomes" id="UP000319383"/>
    </source>
</evidence>
<dbReference type="RefSeq" id="WP_231962386.1">
    <property type="nucleotide sequence ID" value="NZ_CP036276.1"/>
</dbReference>
<evidence type="ECO:0000256" key="3">
    <source>
        <dbReference type="ARBA" id="ARBA00023239"/>
    </source>
</evidence>
<keyword evidence="4" id="KW-0704">Schiff base</keyword>
<dbReference type="Proteomes" id="UP000319383">
    <property type="component" value="Chromosome"/>
</dbReference>
<evidence type="ECO:0000256" key="1">
    <source>
        <dbReference type="ARBA" id="ARBA00003810"/>
    </source>
</evidence>
<protein>
    <recommendedName>
        <fullName evidence="2">(5-formylfuran-3-yl)methyl phosphate synthase</fullName>
        <ecNumber evidence="2">4.2.3.153</ecNumber>
    </recommendedName>
    <alternativeName>
        <fullName evidence="5">4-(hydroxymethyl)-2-furancarboxaldehyde-phosphate synthase</fullName>
    </alternativeName>
</protein>
<comment type="function">
    <text evidence="1">Catalyzes the formation of 4-(hydroxymethyl)-2-furancarboxaldehyde phosphate (4-HFC-P) from two molecules of glyceraldehyde-3-P (GA-3-P).</text>
</comment>
<reference evidence="8 9" key="1">
    <citation type="submission" date="2019-02" db="EMBL/GenBank/DDBJ databases">
        <title>Deep-cultivation of Planctomycetes and their phenomic and genomic characterization uncovers novel biology.</title>
        <authorList>
            <person name="Wiegand S."/>
            <person name="Jogler M."/>
            <person name="Boedeker C."/>
            <person name="Pinto D."/>
            <person name="Vollmers J."/>
            <person name="Rivas-Marin E."/>
            <person name="Kohn T."/>
            <person name="Peeters S.H."/>
            <person name="Heuer A."/>
            <person name="Rast P."/>
            <person name="Oberbeckmann S."/>
            <person name="Bunk B."/>
            <person name="Jeske O."/>
            <person name="Meyerdierks A."/>
            <person name="Storesund J.E."/>
            <person name="Kallscheuer N."/>
            <person name="Luecker S."/>
            <person name="Lage O.M."/>
            <person name="Pohl T."/>
            <person name="Merkel B.J."/>
            <person name="Hornburger P."/>
            <person name="Mueller R.-W."/>
            <person name="Bruemmer F."/>
            <person name="Labrenz M."/>
            <person name="Spormann A.M."/>
            <person name="Op den Camp H."/>
            <person name="Overmann J."/>
            <person name="Amann R."/>
            <person name="Jetten M.S.M."/>
            <person name="Mascher T."/>
            <person name="Medema M.H."/>
            <person name="Devos D.P."/>
            <person name="Kaster A.-K."/>
            <person name="Ovreas L."/>
            <person name="Rohde M."/>
            <person name="Galperin M.Y."/>
            <person name="Jogler C."/>
        </authorList>
    </citation>
    <scope>NUCLEOTIDE SEQUENCE [LARGE SCALE GENOMIC DNA]</scope>
    <source>
        <strain evidence="8 9">Mal52</strain>
    </source>
</reference>
<organism evidence="8 9">
    <name type="scientific">Symmachiella dynata</name>
    <dbReference type="NCBI Taxonomy" id="2527995"/>
    <lineage>
        <taxon>Bacteria</taxon>
        <taxon>Pseudomonadati</taxon>
        <taxon>Planctomycetota</taxon>
        <taxon>Planctomycetia</taxon>
        <taxon>Planctomycetales</taxon>
        <taxon>Planctomycetaceae</taxon>
        <taxon>Symmachiella</taxon>
    </lineage>
</organism>
<dbReference type="PIRSF" id="PIRSF015957">
    <property type="entry name" value="UCP015957"/>
    <property type="match status" value="1"/>
</dbReference>
<proteinExistence type="predicted"/>
<keyword evidence="9" id="KW-1185">Reference proteome</keyword>
<evidence type="ECO:0000256" key="4">
    <source>
        <dbReference type="ARBA" id="ARBA00023270"/>
    </source>
</evidence>
<evidence type="ECO:0000256" key="5">
    <source>
        <dbReference type="ARBA" id="ARBA00032523"/>
    </source>
</evidence>
<keyword evidence="3" id="KW-0456">Lyase</keyword>
<evidence type="ECO:0000256" key="2">
    <source>
        <dbReference type="ARBA" id="ARBA00012553"/>
    </source>
</evidence>
<feature type="active site" description="Proton acceptor" evidence="7">
    <location>
        <position position="86"/>
    </location>
</feature>
<accession>A0A517ZS76</accession>
<comment type="catalytic activity">
    <reaction evidence="6">
        <text>2 D-glyceraldehyde 3-phosphate = 4-(hydroxymethyl)-2-furancarboxaldehyde phosphate + phosphate + 2 H2O</text>
        <dbReference type="Rhea" id="RHEA:43536"/>
        <dbReference type="ChEBI" id="CHEBI:15377"/>
        <dbReference type="ChEBI" id="CHEBI:43474"/>
        <dbReference type="ChEBI" id="CHEBI:59776"/>
        <dbReference type="ChEBI" id="CHEBI:83407"/>
        <dbReference type="EC" id="4.2.3.153"/>
    </reaction>
</comment>
<dbReference type="AlphaFoldDB" id="A0A517ZS76"/>
<feature type="active site" description="Schiff-base intermediate with substrate" evidence="7">
    <location>
        <position position="29"/>
    </location>
</feature>
<dbReference type="InterPro" id="IPR007565">
    <property type="entry name" value="4HFCP_synth"/>
</dbReference>
<gene>
    <name evidence="8" type="ORF">Mal52_38460</name>
</gene>
<dbReference type="EC" id="4.2.3.153" evidence="2"/>